<dbReference type="InterPro" id="IPR007569">
    <property type="entry name" value="DUF559"/>
</dbReference>
<dbReference type="EMBL" id="CP146612">
    <property type="protein sequence ID" value="WWX26113.1"/>
    <property type="molecule type" value="Genomic_DNA"/>
</dbReference>
<dbReference type="RefSeq" id="WP_338738956.1">
    <property type="nucleotide sequence ID" value="NZ_CP146612.1"/>
</dbReference>
<dbReference type="Proteomes" id="UP001375370">
    <property type="component" value="Chromosome"/>
</dbReference>
<keyword evidence="3" id="KW-1185">Reference proteome</keyword>
<dbReference type="SUPFAM" id="SSF52980">
    <property type="entry name" value="Restriction endonuclease-like"/>
    <property type="match status" value="1"/>
</dbReference>
<accession>A0ABZ2J762</accession>
<protein>
    <submittedName>
        <fullName evidence="2">DUF559 domain-containing protein</fullName>
    </submittedName>
</protein>
<organism evidence="2 3">
    <name type="scientific">Candidatus Dehalogenimonas loeffleri</name>
    <dbReference type="NCBI Taxonomy" id="3127115"/>
    <lineage>
        <taxon>Bacteria</taxon>
        <taxon>Bacillati</taxon>
        <taxon>Chloroflexota</taxon>
        <taxon>Dehalococcoidia</taxon>
        <taxon>Dehalococcoidales</taxon>
        <taxon>Dehalococcoidaceae</taxon>
        <taxon>Dehalogenimonas</taxon>
    </lineage>
</organism>
<feature type="domain" description="DUF559" evidence="1">
    <location>
        <begin position="167"/>
        <end position="225"/>
    </location>
</feature>
<gene>
    <name evidence="2" type="ORF">V8247_03860</name>
</gene>
<dbReference type="Pfam" id="PF04480">
    <property type="entry name" value="DUF559"/>
    <property type="match status" value="1"/>
</dbReference>
<evidence type="ECO:0000259" key="1">
    <source>
        <dbReference type="Pfam" id="PF04480"/>
    </source>
</evidence>
<dbReference type="InterPro" id="IPR011335">
    <property type="entry name" value="Restrct_endonuc-II-like"/>
</dbReference>
<dbReference type="Gene3D" id="3.40.960.10">
    <property type="entry name" value="VSR Endonuclease"/>
    <property type="match status" value="1"/>
</dbReference>
<name>A0ABZ2J762_9CHLR</name>
<sequence>MNSLIQALRKDFVQIDALADNCGLPADFVLHTKSLTSWPCLPKISPEEGEYHAQLGAAIQSLSDNSALSRLYTVLAKCESPIERVFIVTFWLTTLAYVPDLGAPQPDLGAEYERISNTPDPTLLVAPQAQISDMRVDFALTHYGMWPNFDVREIFKGHEIPGSSFSRVRAVVECDGHEFHEKTKAQASRDKARDRALVSQGFRVFRLSGSEIWNHPGAMAYEVAKAMYDLAWDAATPSLG</sequence>
<evidence type="ECO:0000313" key="2">
    <source>
        <dbReference type="EMBL" id="WWX26113.1"/>
    </source>
</evidence>
<evidence type="ECO:0000313" key="3">
    <source>
        <dbReference type="Proteomes" id="UP001375370"/>
    </source>
</evidence>
<proteinExistence type="predicted"/>
<reference evidence="2 3" key="1">
    <citation type="submission" date="2024-03" db="EMBL/GenBank/DDBJ databases">
        <title>A Dehalogenimonas Isolated from Estuarine Sediments Dihaloeliminates Chlorinated Alkanes.</title>
        <authorList>
            <person name="Yang Y."/>
            <person name="Wang H."/>
        </authorList>
    </citation>
    <scope>NUCLEOTIDE SEQUENCE [LARGE SCALE GENOMIC DNA]</scope>
    <source>
        <strain evidence="2 3">W</strain>
    </source>
</reference>